<dbReference type="InterPro" id="IPR016163">
    <property type="entry name" value="Ald_DH_C"/>
</dbReference>
<dbReference type="SUPFAM" id="SSF53720">
    <property type="entry name" value="ALDH-like"/>
    <property type="match status" value="1"/>
</dbReference>
<gene>
    <name evidence="2" type="ORF">L484_026806</name>
</gene>
<protein>
    <submittedName>
        <fullName evidence="2">Aldehyde dehydrogenase family 6 member B2</fullName>
    </submittedName>
</protein>
<dbReference type="GO" id="GO:0005739">
    <property type="term" value="C:mitochondrion"/>
    <property type="evidence" value="ECO:0007669"/>
    <property type="project" value="TreeGrafter"/>
</dbReference>
<keyword evidence="3" id="KW-1185">Reference proteome</keyword>
<organism evidence="2 3">
    <name type="scientific">Morus notabilis</name>
    <dbReference type="NCBI Taxonomy" id="981085"/>
    <lineage>
        <taxon>Eukaryota</taxon>
        <taxon>Viridiplantae</taxon>
        <taxon>Streptophyta</taxon>
        <taxon>Embryophyta</taxon>
        <taxon>Tracheophyta</taxon>
        <taxon>Spermatophyta</taxon>
        <taxon>Magnoliopsida</taxon>
        <taxon>eudicotyledons</taxon>
        <taxon>Gunneridae</taxon>
        <taxon>Pentapetalae</taxon>
        <taxon>rosids</taxon>
        <taxon>fabids</taxon>
        <taxon>Rosales</taxon>
        <taxon>Moraceae</taxon>
        <taxon>Moreae</taxon>
        <taxon>Morus</taxon>
    </lineage>
</organism>
<proteinExistence type="predicted"/>
<dbReference type="Gene3D" id="3.40.309.10">
    <property type="entry name" value="Aldehyde Dehydrogenase, Chain A, domain 2"/>
    <property type="match status" value="1"/>
</dbReference>
<dbReference type="InterPro" id="IPR010061">
    <property type="entry name" value="MeMal-semiAld_DH"/>
</dbReference>
<dbReference type="PANTHER" id="PTHR43866">
    <property type="entry name" value="MALONATE-SEMIALDEHYDE DEHYDROGENASE"/>
    <property type="match status" value="1"/>
</dbReference>
<dbReference type="AlphaFoldDB" id="W9SDC4"/>
<dbReference type="eggNOG" id="KOG2449">
    <property type="taxonomic scope" value="Eukaryota"/>
</dbReference>
<dbReference type="Proteomes" id="UP000030645">
    <property type="component" value="Unassembled WGS sequence"/>
</dbReference>
<evidence type="ECO:0000313" key="2">
    <source>
        <dbReference type="EMBL" id="EXC35499.1"/>
    </source>
</evidence>
<evidence type="ECO:0000313" key="3">
    <source>
        <dbReference type="Proteomes" id="UP000030645"/>
    </source>
</evidence>
<dbReference type="FunFam" id="3.40.309.10:FF:000002">
    <property type="entry name" value="Methylmalonate-semialdehyde dehydrogenase (Acylating)"/>
    <property type="match status" value="1"/>
</dbReference>
<reference evidence="3" key="1">
    <citation type="submission" date="2013-01" db="EMBL/GenBank/DDBJ databases">
        <title>Draft Genome Sequence of a Mulberry Tree, Morus notabilis C.K. Schneid.</title>
        <authorList>
            <person name="He N."/>
            <person name="Zhao S."/>
        </authorList>
    </citation>
    <scope>NUCLEOTIDE SEQUENCE</scope>
</reference>
<accession>W9SDC4</accession>
<dbReference type="Pfam" id="PF00171">
    <property type="entry name" value="Aldedh"/>
    <property type="match status" value="1"/>
</dbReference>
<dbReference type="InterPro" id="IPR016162">
    <property type="entry name" value="Ald_DH_N"/>
</dbReference>
<dbReference type="STRING" id="981085.W9SDC4"/>
<name>W9SDC4_9ROSA</name>
<dbReference type="InterPro" id="IPR015590">
    <property type="entry name" value="Aldehyde_DH_dom"/>
</dbReference>
<dbReference type="Gene3D" id="3.40.605.10">
    <property type="entry name" value="Aldehyde Dehydrogenase, Chain A, domain 1"/>
    <property type="match status" value="1"/>
</dbReference>
<feature type="domain" description="Aldehyde dehydrogenase" evidence="1">
    <location>
        <begin position="8"/>
        <end position="272"/>
    </location>
</feature>
<dbReference type="GO" id="GO:0006210">
    <property type="term" value="P:thymine catabolic process"/>
    <property type="evidence" value="ECO:0007669"/>
    <property type="project" value="TreeGrafter"/>
</dbReference>
<dbReference type="GO" id="GO:0006574">
    <property type="term" value="P:L-valine catabolic process"/>
    <property type="evidence" value="ECO:0007669"/>
    <property type="project" value="TreeGrafter"/>
</dbReference>
<evidence type="ECO:0000259" key="1">
    <source>
        <dbReference type="Pfam" id="PF00171"/>
    </source>
</evidence>
<dbReference type="GO" id="GO:0004491">
    <property type="term" value="F:methylmalonate-semialdehyde dehydrogenase (acylating, NAD) activity"/>
    <property type="evidence" value="ECO:0007669"/>
    <property type="project" value="InterPro"/>
</dbReference>
<dbReference type="PANTHER" id="PTHR43866:SF1">
    <property type="entry name" value="METHYLMALONATE-SEMIALDEHYDE DEHYDROGENASE (COA ACYLATING)"/>
    <property type="match status" value="1"/>
</dbReference>
<dbReference type="EMBL" id="KE346359">
    <property type="protein sequence ID" value="EXC35499.1"/>
    <property type="molecule type" value="Genomic_DNA"/>
</dbReference>
<dbReference type="InterPro" id="IPR016161">
    <property type="entry name" value="Ald_DH/histidinol_DH"/>
</dbReference>
<sequence length="311" mass="33400">MNNYITSEKQEDIVNYICDDDDIKAISFVGSNAAGMHIYARASSRGKRVQSNIGGKNHAIIMPDASVDATLNALVAADFGAAGMALNTAIFVGGSMPWEGQLVEHVKALKVNVGTDPNADIGPVITKEAKDRIGRLVHNSLESGARLLLDGRKVLVPGYENGNFVGPTILCDVTTNMDCYKEEILGPILLCIQADSLEEAIMIVNRNRHGNGASIFTASGLVAKKFQIEVEAVLVGINVAVPVPLPFSSFNGSKSTFVGKSGVQFYTQIKTVAQQWKDLSSLAMPLPAPLTSEKDMTGRALREIHRAKECR</sequence>